<dbReference type="Proteomes" id="UP000682782">
    <property type="component" value="Chromosome"/>
</dbReference>
<reference evidence="1" key="1">
    <citation type="submission" date="2021-01" db="EMBL/GenBank/DDBJ databases">
        <title>Complete genome sequence of Clostridiales bacterium R-7.</title>
        <authorList>
            <person name="Mahoney-Kurpe S.C."/>
            <person name="Palevich N."/>
            <person name="Koike S."/>
            <person name="Moon C.D."/>
            <person name="Attwood G.T."/>
        </authorList>
    </citation>
    <scope>NUCLEOTIDE SEQUENCE</scope>
    <source>
        <strain evidence="1">R-7</strain>
    </source>
</reference>
<evidence type="ECO:0000313" key="2">
    <source>
        <dbReference type="Proteomes" id="UP000682782"/>
    </source>
</evidence>
<proteinExistence type="predicted"/>
<organism evidence="1 2">
    <name type="scientific">Aristaeella hokkaidonensis</name>
    <dbReference type="NCBI Taxonomy" id="3046382"/>
    <lineage>
        <taxon>Bacteria</taxon>
        <taxon>Bacillati</taxon>
        <taxon>Bacillota</taxon>
        <taxon>Clostridia</taxon>
        <taxon>Eubacteriales</taxon>
        <taxon>Aristaeellaceae</taxon>
        <taxon>Aristaeella</taxon>
    </lineage>
</organism>
<keyword evidence="2" id="KW-1185">Reference proteome</keyword>
<accession>A0AC61N3J7</accession>
<name>A0AC61N3J7_9FIRM</name>
<sequence>MKKNLEIAVINFFGIAALIGLLDLLAARFSFAAFTQIFNRPGHIATVCVLGLILAVGAFFRTRSNKQDA</sequence>
<dbReference type="EMBL" id="CP068393">
    <property type="protein sequence ID" value="QUC67455.1"/>
    <property type="molecule type" value="Genomic_DNA"/>
</dbReference>
<evidence type="ECO:0000313" key="1">
    <source>
        <dbReference type="EMBL" id="QUC67455.1"/>
    </source>
</evidence>
<gene>
    <name evidence="1" type="ORF">JYE49_01770</name>
</gene>
<protein>
    <submittedName>
        <fullName evidence="1">Uncharacterized protein</fullName>
    </submittedName>
</protein>